<comment type="caution">
    <text evidence="6">The sequence shown here is derived from an EMBL/GenBank/DDBJ whole genome shotgun (WGS) entry which is preliminary data.</text>
</comment>
<dbReference type="Proteomes" id="UP001215712">
    <property type="component" value="Unassembled WGS sequence"/>
</dbReference>
<comment type="subcellular location">
    <subcellularLocation>
        <location evidence="1">Membrane</location>
        <topology evidence="1">Multi-pass membrane protein</topology>
    </subcellularLocation>
</comment>
<keyword evidence="2 5" id="KW-0812">Transmembrane</keyword>
<dbReference type="PANTHER" id="PTHR23501:SF195">
    <property type="entry name" value="PEP5"/>
    <property type="match status" value="1"/>
</dbReference>
<evidence type="ECO:0000256" key="3">
    <source>
        <dbReference type="ARBA" id="ARBA00022989"/>
    </source>
</evidence>
<feature type="transmembrane region" description="Helical" evidence="5">
    <location>
        <begin position="522"/>
        <end position="541"/>
    </location>
</feature>
<evidence type="ECO:0000256" key="5">
    <source>
        <dbReference type="SAM" id="Phobius"/>
    </source>
</evidence>
<feature type="transmembrane region" description="Helical" evidence="5">
    <location>
        <begin position="128"/>
        <end position="148"/>
    </location>
</feature>
<feature type="transmembrane region" description="Helical" evidence="5">
    <location>
        <begin position="236"/>
        <end position="255"/>
    </location>
</feature>
<dbReference type="PANTHER" id="PTHR23501">
    <property type="entry name" value="MAJOR FACILITATOR SUPERFAMILY"/>
    <property type="match status" value="1"/>
</dbReference>
<name>A0AAD6HUM1_9EURO</name>
<dbReference type="EMBL" id="JAQJAN010000002">
    <property type="protein sequence ID" value="KAJ5738501.1"/>
    <property type="molecule type" value="Genomic_DNA"/>
</dbReference>
<feature type="transmembrane region" description="Helical" evidence="5">
    <location>
        <begin position="398"/>
        <end position="422"/>
    </location>
</feature>
<dbReference type="GO" id="GO:0022857">
    <property type="term" value="F:transmembrane transporter activity"/>
    <property type="evidence" value="ECO:0007669"/>
    <property type="project" value="InterPro"/>
</dbReference>
<evidence type="ECO:0000313" key="7">
    <source>
        <dbReference type="Proteomes" id="UP001215712"/>
    </source>
</evidence>
<dbReference type="Gene3D" id="1.20.1250.20">
    <property type="entry name" value="MFS general substrate transporter like domains"/>
    <property type="match status" value="1"/>
</dbReference>
<evidence type="ECO:0000256" key="1">
    <source>
        <dbReference type="ARBA" id="ARBA00004141"/>
    </source>
</evidence>
<feature type="transmembrane region" description="Helical" evidence="5">
    <location>
        <begin position="39"/>
        <end position="63"/>
    </location>
</feature>
<feature type="transmembrane region" description="Helical" evidence="5">
    <location>
        <begin position="160"/>
        <end position="182"/>
    </location>
</feature>
<feature type="transmembrane region" description="Helical" evidence="5">
    <location>
        <begin position="373"/>
        <end position="392"/>
    </location>
</feature>
<feature type="transmembrane region" description="Helical" evidence="5">
    <location>
        <begin position="337"/>
        <end position="361"/>
    </location>
</feature>
<dbReference type="InterPro" id="IPR036259">
    <property type="entry name" value="MFS_trans_sf"/>
</dbReference>
<evidence type="ECO:0000256" key="2">
    <source>
        <dbReference type="ARBA" id="ARBA00022692"/>
    </source>
</evidence>
<evidence type="ECO:0000313" key="6">
    <source>
        <dbReference type="EMBL" id="KAJ5738501.1"/>
    </source>
</evidence>
<sequence length="571" mass="61750">MERKDDNNTILIDHVDDVGGHATASEELEESESFHWRTYLVIMAVDMAYVAQLVALIGSGALATNIAAVTGGQTVWFSSLITIFTSLLGPPISQAADYWGRKLLLILMTTAGFVGCIVISRATSYAGVLAGFSITGVAFGAQPLSITISSEVIPRRQRSYGQAIFGVMGCSSGVAALLVGGALTQNGHNEGFRVYYYIAAGLFGLAVILIAISYDPVRRETEKELSFYDKLSKLDWPAYFLLAAGVVLFSIGLSWSQNPYEWSDPHVSVTFSLGMLSFICLCLYACFWNKTGVLHHQLFRNRNFSIACGCLFVEGLSFFAANSYLPYEAEVFFPSNAILTGLHFGIAFIAAMVGSFACAVFSWKTKTIRPPTVFAYLCFVIFFVLMAIIKVTASNNFWAYPIFLGIGFGICLTTLTTAAQFATPLELISTTTGVLLTARNLGATIGLAIYNAIFNNQLSKLPTKIAAATLPLGLPKTSVASLVGALEAQETESLSKIPGISENIIEAAEFALKNTYLEAFRYIWVTAGVFVFVAFIASFFLQENQANFSTHVDAPVKGGTPQHIEKGPETA</sequence>
<feature type="transmembrane region" description="Helical" evidence="5">
    <location>
        <begin position="267"/>
        <end position="288"/>
    </location>
</feature>
<feature type="transmembrane region" description="Helical" evidence="5">
    <location>
        <begin position="304"/>
        <end position="325"/>
    </location>
</feature>
<dbReference type="GO" id="GO:0005886">
    <property type="term" value="C:plasma membrane"/>
    <property type="evidence" value="ECO:0007669"/>
    <property type="project" value="TreeGrafter"/>
</dbReference>
<keyword evidence="3 5" id="KW-1133">Transmembrane helix</keyword>
<feature type="transmembrane region" description="Helical" evidence="5">
    <location>
        <begin position="104"/>
        <end position="122"/>
    </location>
</feature>
<dbReference type="AlphaFoldDB" id="A0AAD6HUM1"/>
<gene>
    <name evidence="6" type="ORF">N7493_001656</name>
</gene>
<reference evidence="6" key="1">
    <citation type="journal article" date="2023" name="IMA Fungus">
        <title>Comparative genomic study of the Penicillium genus elucidates a diverse pangenome and 15 lateral gene transfer events.</title>
        <authorList>
            <person name="Petersen C."/>
            <person name="Sorensen T."/>
            <person name="Nielsen M.R."/>
            <person name="Sondergaard T.E."/>
            <person name="Sorensen J.L."/>
            <person name="Fitzpatrick D.A."/>
            <person name="Frisvad J.C."/>
            <person name="Nielsen K.L."/>
        </authorList>
    </citation>
    <scope>NUCLEOTIDE SEQUENCE</scope>
    <source>
        <strain evidence="6">IBT 17514</strain>
    </source>
</reference>
<organism evidence="6 7">
    <name type="scientific">Penicillium malachiteum</name>
    <dbReference type="NCBI Taxonomy" id="1324776"/>
    <lineage>
        <taxon>Eukaryota</taxon>
        <taxon>Fungi</taxon>
        <taxon>Dikarya</taxon>
        <taxon>Ascomycota</taxon>
        <taxon>Pezizomycotina</taxon>
        <taxon>Eurotiomycetes</taxon>
        <taxon>Eurotiomycetidae</taxon>
        <taxon>Eurotiales</taxon>
        <taxon>Aspergillaceae</taxon>
        <taxon>Penicillium</taxon>
    </lineage>
</organism>
<keyword evidence="7" id="KW-1185">Reference proteome</keyword>
<keyword evidence="4 5" id="KW-0472">Membrane</keyword>
<feature type="transmembrane region" description="Helical" evidence="5">
    <location>
        <begin position="194"/>
        <end position="215"/>
    </location>
</feature>
<evidence type="ECO:0000256" key="4">
    <source>
        <dbReference type="ARBA" id="ARBA00023136"/>
    </source>
</evidence>
<dbReference type="SUPFAM" id="SSF103473">
    <property type="entry name" value="MFS general substrate transporter"/>
    <property type="match status" value="1"/>
</dbReference>
<dbReference type="InterPro" id="IPR011701">
    <property type="entry name" value="MFS"/>
</dbReference>
<dbReference type="Pfam" id="PF07690">
    <property type="entry name" value="MFS_1"/>
    <property type="match status" value="1"/>
</dbReference>
<proteinExistence type="predicted"/>
<accession>A0AAD6HUM1</accession>
<reference evidence="6" key="2">
    <citation type="submission" date="2023-01" db="EMBL/GenBank/DDBJ databases">
        <authorList>
            <person name="Petersen C."/>
        </authorList>
    </citation>
    <scope>NUCLEOTIDE SEQUENCE</scope>
    <source>
        <strain evidence="6">IBT 17514</strain>
    </source>
</reference>
<feature type="transmembrane region" description="Helical" evidence="5">
    <location>
        <begin position="75"/>
        <end position="92"/>
    </location>
</feature>
<feature type="transmembrane region" description="Helical" evidence="5">
    <location>
        <begin position="434"/>
        <end position="453"/>
    </location>
</feature>
<protein>
    <submittedName>
        <fullName evidence="6">Major facilitator superfamily domain-containing protein</fullName>
    </submittedName>
</protein>